<accession>A0A2P5CWW6</accession>
<evidence type="ECO:0000313" key="3">
    <source>
        <dbReference type="Proteomes" id="UP000237000"/>
    </source>
</evidence>
<feature type="region of interest" description="Disordered" evidence="1">
    <location>
        <begin position="1"/>
        <end position="20"/>
    </location>
</feature>
<evidence type="ECO:0000256" key="1">
    <source>
        <dbReference type="SAM" id="MobiDB-lite"/>
    </source>
</evidence>
<reference evidence="3" key="1">
    <citation type="submission" date="2016-06" db="EMBL/GenBank/DDBJ databases">
        <title>Parallel loss of symbiosis genes in relatives of nitrogen-fixing non-legume Parasponia.</title>
        <authorList>
            <person name="Van Velzen R."/>
            <person name="Holmer R."/>
            <person name="Bu F."/>
            <person name="Rutten L."/>
            <person name="Van Zeijl A."/>
            <person name="Liu W."/>
            <person name="Santuari L."/>
            <person name="Cao Q."/>
            <person name="Sharma T."/>
            <person name="Shen D."/>
            <person name="Roswanjaya Y."/>
            <person name="Wardhani T."/>
            <person name="Kalhor M.S."/>
            <person name="Jansen J."/>
            <person name="Van den Hoogen J."/>
            <person name="Gungor B."/>
            <person name="Hartog M."/>
            <person name="Hontelez J."/>
            <person name="Verver J."/>
            <person name="Yang W.-C."/>
            <person name="Schijlen E."/>
            <person name="Repin R."/>
            <person name="Schilthuizen M."/>
            <person name="Schranz E."/>
            <person name="Heidstra R."/>
            <person name="Miyata K."/>
            <person name="Fedorova E."/>
            <person name="Kohlen W."/>
            <person name="Bisseling T."/>
            <person name="Smit S."/>
            <person name="Geurts R."/>
        </authorList>
    </citation>
    <scope>NUCLEOTIDE SEQUENCE [LARGE SCALE GENOMIC DNA]</scope>
    <source>
        <strain evidence="3">cv. RG33-2</strain>
    </source>
</reference>
<dbReference type="OrthoDB" id="10380644at2759"/>
<dbReference type="InParanoid" id="A0A2P5CWW6"/>
<organism evidence="2 3">
    <name type="scientific">Trema orientale</name>
    <name type="common">Charcoal tree</name>
    <name type="synonym">Celtis orientalis</name>
    <dbReference type="NCBI Taxonomy" id="63057"/>
    <lineage>
        <taxon>Eukaryota</taxon>
        <taxon>Viridiplantae</taxon>
        <taxon>Streptophyta</taxon>
        <taxon>Embryophyta</taxon>
        <taxon>Tracheophyta</taxon>
        <taxon>Spermatophyta</taxon>
        <taxon>Magnoliopsida</taxon>
        <taxon>eudicotyledons</taxon>
        <taxon>Gunneridae</taxon>
        <taxon>Pentapetalae</taxon>
        <taxon>rosids</taxon>
        <taxon>fabids</taxon>
        <taxon>Rosales</taxon>
        <taxon>Cannabaceae</taxon>
        <taxon>Trema</taxon>
    </lineage>
</organism>
<name>A0A2P5CWW6_TREOI</name>
<proteinExistence type="predicted"/>
<gene>
    <name evidence="2" type="ORF">TorRG33x02_270490</name>
</gene>
<dbReference type="AlphaFoldDB" id="A0A2P5CWW6"/>
<dbReference type="Proteomes" id="UP000237000">
    <property type="component" value="Unassembled WGS sequence"/>
</dbReference>
<protein>
    <submittedName>
        <fullName evidence="2">Uncharacterized protein</fullName>
    </submittedName>
</protein>
<keyword evidence="3" id="KW-1185">Reference proteome</keyword>
<comment type="caution">
    <text evidence="2">The sequence shown here is derived from an EMBL/GenBank/DDBJ whole genome shotgun (WGS) entry which is preliminary data.</text>
</comment>
<dbReference type="EMBL" id="JXTC01000319">
    <property type="protein sequence ID" value="PON65517.1"/>
    <property type="molecule type" value="Genomic_DNA"/>
</dbReference>
<evidence type="ECO:0000313" key="2">
    <source>
        <dbReference type="EMBL" id="PON65517.1"/>
    </source>
</evidence>
<sequence>MSKAVKNTKGMKATTKTMLGRMERRKEGELHYLGMEMKEKGEHCFIVVFGIRGDQNSLPCLIRGRRFDCTITTLLLESEIFS</sequence>